<proteinExistence type="predicted"/>
<dbReference type="HOGENOM" id="CLU_2991973_0_0_7"/>
<evidence type="ECO:0000256" key="1">
    <source>
        <dbReference type="SAM" id="MobiDB-lite"/>
    </source>
</evidence>
<protein>
    <submittedName>
        <fullName evidence="2">Uncharacterized protein</fullName>
    </submittedName>
</protein>
<organism evidence="2 3">
    <name type="scientific">Myxococcus fulvus (strain ATCC BAA-855 / HW-1)</name>
    <dbReference type="NCBI Taxonomy" id="483219"/>
    <lineage>
        <taxon>Bacteria</taxon>
        <taxon>Pseudomonadati</taxon>
        <taxon>Myxococcota</taxon>
        <taxon>Myxococcia</taxon>
        <taxon>Myxococcales</taxon>
        <taxon>Cystobacterineae</taxon>
        <taxon>Myxococcaceae</taxon>
        <taxon>Myxococcus</taxon>
    </lineage>
</organism>
<dbReference type="AlphaFoldDB" id="F8C6Q3"/>
<evidence type="ECO:0000313" key="2">
    <source>
        <dbReference type="EMBL" id="AEI65642.1"/>
    </source>
</evidence>
<reference evidence="2 3" key="1">
    <citation type="journal article" date="2011" name="J. Bacteriol.">
        <title>Genome sequence of the halotolerant marine bacterium Myxococcus fulvus HW-1.</title>
        <authorList>
            <person name="Li Z.F."/>
            <person name="Li X."/>
            <person name="Liu H."/>
            <person name="Liu X."/>
            <person name="Han K."/>
            <person name="Wu Z.H."/>
            <person name="Hu W."/>
            <person name="Li F.F."/>
            <person name="Li Y.Z."/>
        </authorList>
    </citation>
    <scope>NUCLEOTIDE SEQUENCE [LARGE SCALE GENOMIC DNA]</scope>
    <source>
        <strain evidence="3">ATCC BAA-855 / HW-1</strain>
    </source>
</reference>
<accession>F8C6Q3</accession>
<feature type="region of interest" description="Disordered" evidence="1">
    <location>
        <begin position="1"/>
        <end position="48"/>
    </location>
</feature>
<dbReference type="KEGG" id="mfu:LILAB_18700"/>
<dbReference type="EMBL" id="CP002830">
    <property type="protein sequence ID" value="AEI65642.1"/>
    <property type="molecule type" value="Genomic_DNA"/>
</dbReference>
<gene>
    <name evidence="2" type="ordered locus">LILAB_18700</name>
</gene>
<name>F8C6Q3_MYXFH</name>
<sequence>MESGRAEAQPAPALQDRGDGDGSAATHLPVADGGLTREPGTSRALGMEDLAVLGRFA</sequence>
<evidence type="ECO:0000313" key="3">
    <source>
        <dbReference type="Proteomes" id="UP000000488"/>
    </source>
</evidence>
<dbReference type="Proteomes" id="UP000000488">
    <property type="component" value="Chromosome"/>
</dbReference>